<evidence type="ECO:0000256" key="7">
    <source>
        <dbReference type="SAM" id="MobiDB-lite"/>
    </source>
</evidence>
<feature type="transmembrane region" description="Helical" evidence="8">
    <location>
        <begin position="32"/>
        <end position="52"/>
    </location>
</feature>
<evidence type="ECO:0000256" key="2">
    <source>
        <dbReference type="ARBA" id="ARBA00012543"/>
    </source>
</evidence>
<feature type="transmembrane region" description="Helical" evidence="8">
    <location>
        <begin position="72"/>
        <end position="92"/>
    </location>
</feature>
<evidence type="ECO:0000256" key="4">
    <source>
        <dbReference type="ARBA" id="ARBA00022692"/>
    </source>
</evidence>
<feature type="transmembrane region" description="Helical" evidence="8">
    <location>
        <begin position="428"/>
        <end position="451"/>
    </location>
</feature>
<keyword evidence="4 8" id="KW-0812">Transmembrane</keyword>
<dbReference type="EMBL" id="CAJOBO010000454">
    <property type="protein sequence ID" value="CAF4225635.1"/>
    <property type="molecule type" value="Genomic_DNA"/>
</dbReference>
<dbReference type="Proteomes" id="UP000663833">
    <property type="component" value="Unassembled WGS sequence"/>
</dbReference>
<name>A0A817YX40_9BILA</name>
<feature type="compositionally biased region" description="Basic residues" evidence="7">
    <location>
        <begin position="1605"/>
        <end position="1620"/>
    </location>
</feature>
<feature type="transmembrane region" description="Helical" evidence="8">
    <location>
        <begin position="1320"/>
        <end position="1340"/>
    </location>
</feature>
<feature type="compositionally biased region" description="Polar residues" evidence="7">
    <location>
        <begin position="1586"/>
        <end position="1604"/>
    </location>
</feature>
<feature type="transmembrane region" description="Helical" evidence="8">
    <location>
        <begin position="1018"/>
        <end position="1036"/>
    </location>
</feature>
<comment type="subcellular location">
    <subcellularLocation>
        <location evidence="1">Membrane</location>
        <topology evidence="1">Multi-pass membrane protein</topology>
    </subcellularLocation>
</comment>
<dbReference type="SUPFAM" id="SSF53448">
    <property type="entry name" value="Nucleotide-diphospho-sugar transferases"/>
    <property type="match status" value="1"/>
</dbReference>
<proteinExistence type="predicted"/>
<dbReference type="EC" id="2.4.1.16" evidence="2"/>
<sequence>MPYGDGILESPADRYGKTTLCMRNAKRLFKCAAYVVYFVGVLIFAVASKGSFLLMTQSLGNRLQEKQYAGRWSLMLVGTICVPYVFLFLEALAKSLFRNRRGPVFADLITIFVLESIHTFGVCLLVFRVLPSCEVIRGLLLMNAVCTIPAFCKLTLSKSNSRPMLRFLTLFVDLAAFAAQCSVYFIVTSTQFTAFLTKPSGATTTPATPTGDLSASDPYDSMNTAMSNSMKAAADTIEQVQLRFGWEAPVALFCVSIVWWENYVDRDIKLGKLNIPLGTYKRHLQSIRSKANIGASIWKIALTVAFSFLLLPRDHFENVFVSFNSNRVGNGLTDTSLHAGPELNNYDAGPLSNQFDMNSNDLPVRHKRQMPLFPGGGGGVSDDNNTIMGKIGGNEQMTLFPNNDEDPSVAAADPFDIQPDREKTIDDYWHSIGPFVPMIIHFFSTGLCYYFSKSACKMQMQRVAFAVPLTLATPVTLAIMIGLCQWKTDQIVLIREIMYWECSENLSSTRITWHIVVGLSLWYLSQLWITSHVWFPENKRLATTETLFVLPQYDSSLIEQSLLLNRRRNEPEHQKNIFEEHLKGLGMAASSEDEKLENNTKIYLCGTLWHETISEMILMLKSVMRMDIDQSARRQARDEFQVIDPDYYDMEAHVFFDDAFYHDENQQRTLNIFVNDFFEAINKAAGIVHDVEGMKLAPPQKTATPYGGRLSWRLPGGNLLVVHLKDKLKVSKKKRWSMVMYMYYLLGYRILGQCEDRMKSLTKIIEDSPDKRNYRRHFDQNEDLHVYYKDILGPRLLLEAENTFILSVDGDVDFGPDSVRMLTDRMKKDKKVGAVSSRIHPIGSGPLIWYQKMEYAMCYWLQKTTEHSLGCVLCAPGCFALYRASALMDDNVMKVFAARCESPEDYLLRDLGEDRFLSKLLIEQGYRIEYCAAADAYTHAPETFTDFFNQRRRWIPSTLGITVSILKNYHRTIRVNESVSFLAILYHVFYLALYILSPATITIAIADAFSATTDIDVWAAYTLACFPAVAFLMICYHDISEEKKIICAAIFGTYYAIVMMIVVVGTIVRMVDGSWKTTAVFFLLFMGIIFFLTAICHPYELNCVQPCLLFFLCVPTSYVLLVIYALTNLNANAWGTREDIFIPNRKKKQKFKSQAECLQFLEQQFSNAKNSNELLAVVENLIDECHSQRTESSDQLLAQITAVLNRINMFDDLDKRLNQGLDLHGIGLEELVEEQQKSQNQNLLHEQKHNEQMMKKYDDRVNPYWFDHQLVKYADVKFLKENEFLFWRRLIQKYLKPIHMDALEKQKLQLGLNDLRDQGVFAFFMLDALWIAFVFSVLLAQNRLKDMLFIPVPIPSSYNDHAMIEPLGVMLIFFFGIICLIQFVAMLCHRYNTFQHILASTKLRSSKFEGVRIEDIMDIVKMLQQIKPIDEENEPLPDYSDGEIDKNDNPNHGMRGDDDGSQAGSGDDDVFIQAAAIAGDLNNESAAGKYHVVDENGAVNRKIRHRISRRNHGKTPDNRPHRKGMDNPSFQHDESQHGIERITSPKRNRKIRSSASPSKKPPRNAKSRAHSENRHLNPHIRPPQQPEASVLTTTQGGASANHQPSSHHQRRTHYNKKLQKKNSLDANFRRRVEKLKEATSSTELDMKLLDKKMTKVLFNMHGVPVGPNVL</sequence>
<feature type="transmembrane region" description="Helical" evidence="8">
    <location>
        <begin position="463"/>
        <end position="483"/>
    </location>
</feature>
<keyword evidence="3" id="KW-0808">Transferase</keyword>
<comment type="caution">
    <text evidence="9">The sequence shown here is derived from an EMBL/GenBank/DDBJ whole genome shotgun (WGS) entry which is preliminary data.</text>
</comment>
<evidence type="ECO:0000256" key="8">
    <source>
        <dbReference type="SAM" id="Phobius"/>
    </source>
</evidence>
<feature type="transmembrane region" description="Helical" evidence="8">
    <location>
        <begin position="1048"/>
        <end position="1071"/>
    </location>
</feature>
<feature type="region of interest" description="Disordered" evidence="7">
    <location>
        <begin position="1501"/>
        <end position="1621"/>
    </location>
</feature>
<evidence type="ECO:0000256" key="6">
    <source>
        <dbReference type="ARBA" id="ARBA00023136"/>
    </source>
</evidence>
<evidence type="ECO:0000313" key="11">
    <source>
        <dbReference type="Proteomes" id="UP000663833"/>
    </source>
</evidence>
<keyword evidence="5 8" id="KW-1133">Transmembrane helix</keyword>
<dbReference type="InterPro" id="IPR004835">
    <property type="entry name" value="Chitin_synth"/>
</dbReference>
<keyword evidence="6 8" id="KW-0472">Membrane</keyword>
<evidence type="ECO:0000256" key="5">
    <source>
        <dbReference type="ARBA" id="ARBA00022989"/>
    </source>
</evidence>
<feature type="compositionally biased region" description="Basic and acidic residues" evidence="7">
    <location>
        <begin position="1443"/>
        <end position="1458"/>
    </location>
</feature>
<dbReference type="Pfam" id="PF03142">
    <property type="entry name" value="Chitin_synth_2"/>
    <property type="match status" value="1"/>
</dbReference>
<feature type="transmembrane region" description="Helical" evidence="8">
    <location>
        <begin position="1077"/>
        <end position="1096"/>
    </location>
</feature>
<reference evidence="9" key="1">
    <citation type="submission" date="2021-02" db="EMBL/GenBank/DDBJ databases">
        <authorList>
            <person name="Nowell W R."/>
        </authorList>
    </citation>
    <scope>NUCLEOTIDE SEQUENCE</scope>
</reference>
<evidence type="ECO:0000256" key="1">
    <source>
        <dbReference type="ARBA" id="ARBA00004141"/>
    </source>
</evidence>
<dbReference type="EMBL" id="CAJNYD010002012">
    <property type="protein sequence ID" value="CAF3385846.1"/>
    <property type="molecule type" value="Genomic_DNA"/>
</dbReference>
<protein>
    <recommendedName>
        <fullName evidence="2">chitin synthase</fullName>
        <ecNumber evidence="2">2.4.1.16</ecNumber>
    </recommendedName>
</protein>
<feature type="compositionally biased region" description="Basic and acidic residues" evidence="7">
    <location>
        <begin position="1514"/>
        <end position="1540"/>
    </location>
</feature>
<feature type="transmembrane region" description="Helical" evidence="8">
    <location>
        <begin position="1108"/>
        <end position="1127"/>
    </location>
</feature>
<feature type="transmembrane region" description="Helical" evidence="8">
    <location>
        <begin position="1367"/>
        <end position="1387"/>
    </location>
</feature>
<feature type="transmembrane region" description="Helical" evidence="8">
    <location>
        <begin position="136"/>
        <end position="156"/>
    </location>
</feature>
<feature type="transmembrane region" description="Helical" evidence="8">
    <location>
        <begin position="291"/>
        <end position="311"/>
    </location>
</feature>
<dbReference type="Gene3D" id="3.90.550.10">
    <property type="entry name" value="Spore Coat Polysaccharide Biosynthesis Protein SpsA, Chain A"/>
    <property type="match status" value="1"/>
</dbReference>
<feature type="region of interest" description="Disordered" evidence="7">
    <location>
        <begin position="1431"/>
        <end position="1467"/>
    </location>
</feature>
<feature type="compositionally biased region" description="Basic residues" evidence="7">
    <location>
        <begin position="1501"/>
        <end position="1513"/>
    </location>
</feature>
<gene>
    <name evidence="10" type="ORF">HFQ381_LOCUS8913</name>
    <name evidence="9" type="ORF">LUA448_LOCUS16201</name>
</gene>
<keyword evidence="3" id="KW-0328">Glycosyltransferase</keyword>
<feature type="transmembrane region" description="Helical" evidence="8">
    <location>
        <begin position="981"/>
        <end position="1006"/>
    </location>
</feature>
<accession>A0A817YX40</accession>
<dbReference type="PANTHER" id="PTHR22914">
    <property type="entry name" value="CHITIN SYNTHASE"/>
    <property type="match status" value="1"/>
</dbReference>
<dbReference type="InterPro" id="IPR029044">
    <property type="entry name" value="Nucleotide-diphossugar_trans"/>
</dbReference>
<evidence type="ECO:0000256" key="3">
    <source>
        <dbReference type="ARBA" id="ARBA00022676"/>
    </source>
</evidence>
<dbReference type="GO" id="GO:0071944">
    <property type="term" value="C:cell periphery"/>
    <property type="evidence" value="ECO:0007669"/>
    <property type="project" value="TreeGrafter"/>
</dbReference>
<feature type="transmembrane region" description="Helical" evidence="8">
    <location>
        <begin position="168"/>
        <end position="187"/>
    </location>
</feature>
<feature type="transmembrane region" description="Helical" evidence="8">
    <location>
        <begin position="104"/>
        <end position="130"/>
    </location>
</feature>
<organism evidence="9 11">
    <name type="scientific">Rotaria socialis</name>
    <dbReference type="NCBI Taxonomy" id="392032"/>
    <lineage>
        <taxon>Eukaryota</taxon>
        <taxon>Metazoa</taxon>
        <taxon>Spiralia</taxon>
        <taxon>Gnathifera</taxon>
        <taxon>Rotifera</taxon>
        <taxon>Eurotatoria</taxon>
        <taxon>Bdelloidea</taxon>
        <taxon>Philodinida</taxon>
        <taxon>Philodinidae</taxon>
        <taxon>Rotaria</taxon>
    </lineage>
</organism>
<evidence type="ECO:0000313" key="9">
    <source>
        <dbReference type="EMBL" id="CAF3385846.1"/>
    </source>
</evidence>
<evidence type="ECO:0000313" key="10">
    <source>
        <dbReference type="EMBL" id="CAF4225635.1"/>
    </source>
</evidence>
<dbReference type="GO" id="GO:0004100">
    <property type="term" value="F:chitin synthase activity"/>
    <property type="evidence" value="ECO:0007669"/>
    <property type="project" value="UniProtKB-EC"/>
</dbReference>
<dbReference type="GO" id="GO:0016020">
    <property type="term" value="C:membrane"/>
    <property type="evidence" value="ECO:0007669"/>
    <property type="project" value="UniProtKB-SubCell"/>
</dbReference>
<dbReference type="Proteomes" id="UP000663851">
    <property type="component" value="Unassembled WGS sequence"/>
</dbReference>
<dbReference type="PANTHER" id="PTHR22914:SF42">
    <property type="entry name" value="CHITIN SYNTHASE"/>
    <property type="match status" value="1"/>
</dbReference>
<dbReference type="GO" id="GO:0006031">
    <property type="term" value="P:chitin biosynthetic process"/>
    <property type="evidence" value="ECO:0007669"/>
    <property type="project" value="TreeGrafter"/>
</dbReference>